<organism evidence="8 9">
    <name type="scientific">Phyllobacterium trifolii</name>
    <dbReference type="NCBI Taxonomy" id="300193"/>
    <lineage>
        <taxon>Bacteria</taxon>
        <taxon>Pseudomonadati</taxon>
        <taxon>Pseudomonadota</taxon>
        <taxon>Alphaproteobacteria</taxon>
        <taxon>Hyphomicrobiales</taxon>
        <taxon>Phyllobacteriaceae</taxon>
        <taxon>Phyllobacterium</taxon>
    </lineage>
</organism>
<dbReference type="EMBL" id="JACHXN010000017">
    <property type="protein sequence ID" value="MBB3148118.1"/>
    <property type="molecule type" value="Genomic_DNA"/>
</dbReference>
<dbReference type="GO" id="GO:0016020">
    <property type="term" value="C:membrane"/>
    <property type="evidence" value="ECO:0007669"/>
    <property type="project" value="UniProtKB-SubCell"/>
</dbReference>
<evidence type="ECO:0000256" key="6">
    <source>
        <dbReference type="ARBA" id="ARBA00023136"/>
    </source>
</evidence>
<evidence type="ECO:0000256" key="5">
    <source>
        <dbReference type="ARBA" id="ARBA00022989"/>
    </source>
</evidence>
<evidence type="ECO:0000313" key="8">
    <source>
        <dbReference type="EMBL" id="MBB3148118.1"/>
    </source>
</evidence>
<keyword evidence="9" id="KW-1185">Reference proteome</keyword>
<feature type="transmembrane region" description="Helical" evidence="7">
    <location>
        <begin position="68"/>
        <end position="86"/>
    </location>
</feature>
<dbReference type="PANTHER" id="PTHR36838">
    <property type="entry name" value="AUXIN EFFLUX CARRIER FAMILY PROTEIN"/>
    <property type="match status" value="1"/>
</dbReference>
<feature type="transmembrane region" description="Helical" evidence="7">
    <location>
        <begin position="266"/>
        <end position="284"/>
    </location>
</feature>
<keyword evidence="5 7" id="KW-1133">Transmembrane helix</keyword>
<evidence type="ECO:0000256" key="2">
    <source>
        <dbReference type="ARBA" id="ARBA00022448"/>
    </source>
</evidence>
<evidence type="ECO:0000256" key="3">
    <source>
        <dbReference type="ARBA" id="ARBA00022475"/>
    </source>
</evidence>
<evidence type="ECO:0000256" key="7">
    <source>
        <dbReference type="SAM" id="Phobius"/>
    </source>
</evidence>
<protein>
    <submittedName>
        <fullName evidence="8">Malonate transporter</fullName>
    </submittedName>
</protein>
<dbReference type="Proteomes" id="UP000554520">
    <property type="component" value="Unassembled WGS sequence"/>
</dbReference>
<proteinExistence type="predicted"/>
<feature type="transmembrane region" description="Helical" evidence="7">
    <location>
        <begin position="36"/>
        <end position="56"/>
    </location>
</feature>
<feature type="transmembrane region" description="Helical" evidence="7">
    <location>
        <begin position="6"/>
        <end position="24"/>
    </location>
</feature>
<evidence type="ECO:0000313" key="9">
    <source>
        <dbReference type="Proteomes" id="UP000554520"/>
    </source>
</evidence>
<comment type="caution">
    <text evidence="8">The sequence shown here is derived from an EMBL/GenBank/DDBJ whole genome shotgun (WGS) entry which is preliminary data.</text>
</comment>
<feature type="transmembrane region" description="Helical" evidence="7">
    <location>
        <begin position="236"/>
        <end position="260"/>
    </location>
</feature>
<dbReference type="AlphaFoldDB" id="A0A839UAZ6"/>
<name>A0A839UAZ6_9HYPH</name>
<feature type="transmembrane region" description="Helical" evidence="7">
    <location>
        <begin position="296"/>
        <end position="315"/>
    </location>
</feature>
<dbReference type="RefSeq" id="WP_183663910.1">
    <property type="nucleotide sequence ID" value="NZ_JACHXN010000017.1"/>
</dbReference>
<feature type="transmembrane region" description="Helical" evidence="7">
    <location>
        <begin position="180"/>
        <end position="198"/>
    </location>
</feature>
<dbReference type="Pfam" id="PF03547">
    <property type="entry name" value="Mem_trans"/>
    <property type="match status" value="1"/>
</dbReference>
<reference evidence="8 9" key="1">
    <citation type="submission" date="2020-08" db="EMBL/GenBank/DDBJ databases">
        <title>Genomic Encyclopedia of Type Strains, Phase III (KMG-III): the genomes of soil and plant-associated and newly described type strains.</title>
        <authorList>
            <person name="Whitman W."/>
        </authorList>
    </citation>
    <scope>NUCLEOTIDE SEQUENCE [LARGE SCALE GENOMIC DNA]</scope>
    <source>
        <strain evidence="8 9">CECT 7015</strain>
    </source>
</reference>
<accession>A0A839UAZ6</accession>
<feature type="transmembrane region" description="Helical" evidence="7">
    <location>
        <begin position="127"/>
        <end position="149"/>
    </location>
</feature>
<dbReference type="InterPro" id="IPR004776">
    <property type="entry name" value="Mem_transp_PIN-like"/>
</dbReference>
<gene>
    <name evidence="8" type="ORF">FHS21_004561</name>
</gene>
<dbReference type="PANTHER" id="PTHR36838:SF1">
    <property type="entry name" value="SLR1864 PROTEIN"/>
    <property type="match status" value="1"/>
</dbReference>
<keyword evidence="4 7" id="KW-0812">Transmembrane</keyword>
<keyword evidence="2" id="KW-0813">Transport</keyword>
<dbReference type="GO" id="GO:0055085">
    <property type="term" value="P:transmembrane transport"/>
    <property type="evidence" value="ECO:0007669"/>
    <property type="project" value="InterPro"/>
</dbReference>
<evidence type="ECO:0000256" key="4">
    <source>
        <dbReference type="ARBA" id="ARBA00022692"/>
    </source>
</evidence>
<comment type="subcellular location">
    <subcellularLocation>
        <location evidence="1">Membrane</location>
        <topology evidence="1">Multi-pass membrane protein</topology>
    </subcellularLocation>
</comment>
<feature type="transmembrane region" description="Helical" evidence="7">
    <location>
        <begin position="204"/>
        <end position="224"/>
    </location>
</feature>
<feature type="transmembrane region" description="Helical" evidence="7">
    <location>
        <begin position="98"/>
        <end position="121"/>
    </location>
</feature>
<keyword evidence="3" id="KW-1003">Cell membrane</keyword>
<evidence type="ECO:0000256" key="1">
    <source>
        <dbReference type="ARBA" id="ARBA00004141"/>
    </source>
</evidence>
<keyword evidence="6 7" id="KW-0472">Membrane</keyword>
<sequence length="316" mass="32726">MTANPILLALAPIFFVILAGYGAGRLRIVENHHVDGLNALVMIFALPASLFVATASAPRKEMLDQAPLFLILALVMLLVQLAWYFFVRASSDVSKADAALQALTISFPNLAGVGLPIAAAVVGPDGVVPVAVALAAGSIIISPLSLVLVELDTGNPKEELATGSPGKVWTAFLRSVTKPVVLAPTVGILYSLAGWELLSLAKASLMLVGVAAPGVALFLTGLILSSQPFRLNWSVVAATGLADIGRPILTAVVVFTLPISTETAKIAILLSAIPSGFFGILFAVNYRLNSASTGSMVIASTLFSIVTLATVIALLF</sequence>